<organism evidence="2 3">
    <name type="scientific">Synaphobranchus kaupii</name>
    <name type="common">Kaup's arrowtooth eel</name>
    <dbReference type="NCBI Taxonomy" id="118154"/>
    <lineage>
        <taxon>Eukaryota</taxon>
        <taxon>Metazoa</taxon>
        <taxon>Chordata</taxon>
        <taxon>Craniata</taxon>
        <taxon>Vertebrata</taxon>
        <taxon>Euteleostomi</taxon>
        <taxon>Actinopterygii</taxon>
        <taxon>Neopterygii</taxon>
        <taxon>Teleostei</taxon>
        <taxon>Anguilliformes</taxon>
        <taxon>Synaphobranchidae</taxon>
        <taxon>Synaphobranchus</taxon>
    </lineage>
</organism>
<evidence type="ECO:0000313" key="3">
    <source>
        <dbReference type="Proteomes" id="UP001152622"/>
    </source>
</evidence>
<dbReference type="EMBL" id="JAINUF010000002">
    <property type="protein sequence ID" value="KAJ8376625.1"/>
    <property type="molecule type" value="Genomic_DNA"/>
</dbReference>
<reference evidence="2" key="1">
    <citation type="journal article" date="2023" name="Science">
        <title>Genome structures resolve the early diversification of teleost fishes.</title>
        <authorList>
            <person name="Parey E."/>
            <person name="Louis A."/>
            <person name="Montfort J."/>
            <person name="Bouchez O."/>
            <person name="Roques C."/>
            <person name="Iampietro C."/>
            <person name="Lluch J."/>
            <person name="Castinel A."/>
            <person name="Donnadieu C."/>
            <person name="Desvignes T."/>
            <person name="Floi Bucao C."/>
            <person name="Jouanno E."/>
            <person name="Wen M."/>
            <person name="Mejri S."/>
            <person name="Dirks R."/>
            <person name="Jansen H."/>
            <person name="Henkel C."/>
            <person name="Chen W.J."/>
            <person name="Zahm M."/>
            <person name="Cabau C."/>
            <person name="Klopp C."/>
            <person name="Thompson A.W."/>
            <person name="Robinson-Rechavi M."/>
            <person name="Braasch I."/>
            <person name="Lecointre G."/>
            <person name="Bobe J."/>
            <person name="Postlethwait J.H."/>
            <person name="Berthelot C."/>
            <person name="Roest Crollius H."/>
            <person name="Guiguen Y."/>
        </authorList>
    </citation>
    <scope>NUCLEOTIDE SEQUENCE</scope>
    <source>
        <strain evidence="2">WJC10195</strain>
    </source>
</reference>
<evidence type="ECO:0000313" key="2">
    <source>
        <dbReference type="EMBL" id="KAJ8376625.1"/>
    </source>
</evidence>
<name>A0A9Q1G8J4_SYNKA</name>
<keyword evidence="3" id="KW-1185">Reference proteome</keyword>
<gene>
    <name evidence="2" type="ORF">SKAU_G00072050</name>
</gene>
<sequence length="91" mass="9836">MSWDPGGGELKSRAARGRLRAAHAHPHRSAVRGSGRYTVQTATRDKRQCDQCSSRTRGRDERPLGPVIRGASRGSAVPELTRSSADRPSGN</sequence>
<feature type="compositionally biased region" description="Basic residues" evidence="1">
    <location>
        <begin position="13"/>
        <end position="30"/>
    </location>
</feature>
<comment type="caution">
    <text evidence="2">The sequence shown here is derived from an EMBL/GenBank/DDBJ whole genome shotgun (WGS) entry which is preliminary data.</text>
</comment>
<feature type="region of interest" description="Disordered" evidence="1">
    <location>
        <begin position="1"/>
        <end position="91"/>
    </location>
</feature>
<accession>A0A9Q1G8J4</accession>
<proteinExistence type="predicted"/>
<dbReference type="Proteomes" id="UP001152622">
    <property type="component" value="Chromosome 2"/>
</dbReference>
<protein>
    <submittedName>
        <fullName evidence="2">Uncharacterized protein</fullName>
    </submittedName>
</protein>
<evidence type="ECO:0000256" key="1">
    <source>
        <dbReference type="SAM" id="MobiDB-lite"/>
    </source>
</evidence>
<dbReference type="AlphaFoldDB" id="A0A9Q1G8J4"/>